<dbReference type="NCBIfam" id="TIGR00339">
    <property type="entry name" value="sopT"/>
    <property type="match status" value="1"/>
</dbReference>
<evidence type="ECO:0000256" key="1">
    <source>
        <dbReference type="ARBA" id="ARBA00004678"/>
    </source>
</evidence>
<dbReference type="SUPFAM" id="SSF52374">
    <property type="entry name" value="Nucleotidylyl transferase"/>
    <property type="match status" value="1"/>
</dbReference>
<evidence type="ECO:0000256" key="3">
    <source>
        <dbReference type="ARBA" id="ARBA00022679"/>
    </source>
</evidence>
<dbReference type="Pfam" id="PF14306">
    <property type="entry name" value="PUA_2"/>
    <property type="match status" value="1"/>
</dbReference>
<comment type="subunit">
    <text evidence="7">Homohexamer. Dimer of trimers.</text>
</comment>
<evidence type="ECO:0000313" key="10">
    <source>
        <dbReference type="EMBL" id="OLY81452.1"/>
    </source>
</evidence>
<dbReference type="PANTHER" id="PTHR42700">
    <property type="entry name" value="SULFATE ADENYLYLTRANSFERASE"/>
    <property type="match status" value="1"/>
</dbReference>
<dbReference type="Gene3D" id="3.10.400.10">
    <property type="entry name" value="Sulfate adenylyltransferase"/>
    <property type="match status" value="1"/>
</dbReference>
<dbReference type="EC" id="2.7.7.4" evidence="2"/>
<dbReference type="InterPro" id="IPR002650">
    <property type="entry name" value="Sulphate_adenylyltransferase"/>
</dbReference>
<dbReference type="GO" id="GO:0004781">
    <property type="term" value="F:sulfate adenylyltransferase (ATP) activity"/>
    <property type="evidence" value="ECO:0007669"/>
    <property type="project" value="UniProtKB-EC"/>
</dbReference>
<dbReference type="GO" id="GO:0005524">
    <property type="term" value="F:ATP binding"/>
    <property type="evidence" value="ECO:0007669"/>
    <property type="project" value="UniProtKB-KW"/>
</dbReference>
<dbReference type="OrthoDB" id="468at2759"/>
<dbReference type="GO" id="GO:0005737">
    <property type="term" value="C:cytoplasm"/>
    <property type="evidence" value="ECO:0007669"/>
    <property type="project" value="TreeGrafter"/>
</dbReference>
<evidence type="ECO:0000256" key="5">
    <source>
        <dbReference type="ARBA" id="ARBA00022741"/>
    </source>
</evidence>
<comment type="caution">
    <text evidence="10">The sequence shown here is derived from an EMBL/GenBank/DDBJ whole genome shotgun (WGS) entry which is preliminary data.</text>
</comment>
<dbReference type="Proteomes" id="UP000187455">
    <property type="component" value="Unassembled WGS sequence"/>
</dbReference>
<reference evidence="10 11" key="1">
    <citation type="journal article" date="2016" name="Mol. Biol. Evol.">
        <title>Genome-Wide Survey of Gut Fungi (Harpellales) Reveals the First Horizontally Transferred Ubiquitin Gene from a Mosquito Host.</title>
        <authorList>
            <person name="Wang Y."/>
            <person name="White M.M."/>
            <person name="Kvist S."/>
            <person name="Moncalvo J.M."/>
        </authorList>
    </citation>
    <scope>NUCLEOTIDE SEQUENCE [LARGE SCALE GENOMIC DNA]</scope>
    <source>
        <strain evidence="10 11">ALG-7-W6</strain>
    </source>
</reference>
<sequence>MASQRITPYGGVLKDLIARDAGIRDQLAAEAETLPKIQLTDRQLCDLELIMNGGFSPLSGFFTKEMYDGVVENMRLPDGTLWPIPIYLDVDAEKFNLENDSARQFSTLVAGSRVTLVNPKDNVNLAILTVADTYKTDFNNEALKVYGTTDDLHPAVKYLFTSTNAINVGGEIQAINQVSHQDFIEIRLTPAQTRAHFIENDTDRVVAFQTRNPMHRAHLELTVRAGKKVDAKIFVQPVVGMTKPGDIDYVTRVKVYKMIMEHYDPKDSAFLSLLPLAMRMGGPKEAILHAIIRRNYGATHLIVGRDHAGPGSDKQGNLFYGPYEAQELAAKYESELGITIVPFSMLTYLPEEDRYEEIEKITPGTKTLNISGTELRRRLVTGEEIPNWFSFDNVVAVLREGQRLASEKSN</sequence>
<evidence type="ECO:0000256" key="4">
    <source>
        <dbReference type="ARBA" id="ARBA00022695"/>
    </source>
</evidence>
<evidence type="ECO:0000259" key="9">
    <source>
        <dbReference type="Pfam" id="PF14306"/>
    </source>
</evidence>
<evidence type="ECO:0000259" key="8">
    <source>
        <dbReference type="Pfam" id="PF01747"/>
    </source>
</evidence>
<dbReference type="EMBL" id="LSSL01002435">
    <property type="protein sequence ID" value="OLY81452.1"/>
    <property type="molecule type" value="Genomic_DNA"/>
</dbReference>
<name>A0A1R0GX41_9FUNG</name>
<dbReference type="GO" id="GO:0010134">
    <property type="term" value="P:sulfate assimilation via adenylyl sulfate reduction"/>
    <property type="evidence" value="ECO:0007669"/>
    <property type="project" value="TreeGrafter"/>
</dbReference>
<dbReference type="InterPro" id="IPR015947">
    <property type="entry name" value="PUA-like_sf"/>
</dbReference>
<organism evidence="10 11">
    <name type="scientific">Smittium mucronatum</name>
    <dbReference type="NCBI Taxonomy" id="133383"/>
    <lineage>
        <taxon>Eukaryota</taxon>
        <taxon>Fungi</taxon>
        <taxon>Fungi incertae sedis</taxon>
        <taxon>Zoopagomycota</taxon>
        <taxon>Kickxellomycotina</taxon>
        <taxon>Harpellomycetes</taxon>
        <taxon>Harpellales</taxon>
        <taxon>Legeriomycetaceae</taxon>
        <taxon>Smittium</taxon>
    </lineage>
</organism>
<dbReference type="AlphaFoldDB" id="A0A1R0GX41"/>
<dbReference type="Pfam" id="PF01747">
    <property type="entry name" value="ATP-sulfurylase"/>
    <property type="match status" value="1"/>
</dbReference>
<dbReference type="CDD" id="cd00517">
    <property type="entry name" value="ATPS"/>
    <property type="match status" value="1"/>
</dbReference>
<dbReference type="PANTHER" id="PTHR42700:SF1">
    <property type="entry name" value="SULFATE ADENYLYLTRANSFERASE"/>
    <property type="match status" value="1"/>
</dbReference>
<dbReference type="GO" id="GO:0019379">
    <property type="term" value="P:sulfate assimilation, phosphoadenylyl sulfate reduction by phosphoadenylyl-sulfate reductase (thioredoxin)"/>
    <property type="evidence" value="ECO:0007669"/>
    <property type="project" value="TreeGrafter"/>
</dbReference>
<dbReference type="STRING" id="133383.A0A1R0GX41"/>
<evidence type="ECO:0000256" key="6">
    <source>
        <dbReference type="ARBA" id="ARBA00022840"/>
    </source>
</evidence>
<evidence type="ECO:0000256" key="2">
    <source>
        <dbReference type="ARBA" id="ARBA00012391"/>
    </source>
</evidence>
<proteinExistence type="predicted"/>
<feature type="domain" description="ATP-sulfurylase PUA-like" evidence="9">
    <location>
        <begin position="6"/>
        <end position="176"/>
    </location>
</feature>
<protein>
    <recommendedName>
        <fullName evidence="2">sulfate adenylyltransferase</fullName>
        <ecNumber evidence="2">2.7.7.4</ecNumber>
    </recommendedName>
</protein>
<keyword evidence="4 10" id="KW-0548">Nucleotidyltransferase</keyword>
<dbReference type="Gene3D" id="3.40.50.620">
    <property type="entry name" value="HUPs"/>
    <property type="match status" value="1"/>
</dbReference>
<dbReference type="InterPro" id="IPR024951">
    <property type="entry name" value="Sulfurylase_cat_dom"/>
</dbReference>
<dbReference type="InterPro" id="IPR050512">
    <property type="entry name" value="Sulf_AdTrans/APS_kinase"/>
</dbReference>
<keyword evidence="5" id="KW-0547">Nucleotide-binding</keyword>
<feature type="domain" description="Sulphate adenylyltransferase catalytic" evidence="8">
    <location>
        <begin position="185"/>
        <end position="400"/>
    </location>
</feature>
<dbReference type="SUPFAM" id="SSF88697">
    <property type="entry name" value="PUA domain-like"/>
    <property type="match status" value="1"/>
</dbReference>
<dbReference type="FunFam" id="3.40.50.620:FF:000052">
    <property type="entry name" value="Sulfate adenylyltransferase"/>
    <property type="match status" value="1"/>
</dbReference>
<evidence type="ECO:0000256" key="7">
    <source>
        <dbReference type="ARBA" id="ARBA00062002"/>
    </source>
</evidence>
<comment type="pathway">
    <text evidence="1">Sulfur metabolism.</text>
</comment>
<dbReference type="InterPro" id="IPR014729">
    <property type="entry name" value="Rossmann-like_a/b/a_fold"/>
</dbReference>
<keyword evidence="3 10" id="KW-0808">Transferase</keyword>
<keyword evidence="11" id="KW-1185">Reference proteome</keyword>
<gene>
    <name evidence="10" type="ORF">AYI68_g4442</name>
</gene>
<evidence type="ECO:0000313" key="11">
    <source>
        <dbReference type="Proteomes" id="UP000187455"/>
    </source>
</evidence>
<accession>A0A1R0GX41</accession>
<dbReference type="InterPro" id="IPR025980">
    <property type="entry name" value="ATP-Sase_PUA-like_dom"/>
</dbReference>
<keyword evidence="6" id="KW-0067">ATP-binding</keyword>